<dbReference type="InterPro" id="IPR050777">
    <property type="entry name" value="SET2_Histone-Lys_MeTrsfase"/>
</dbReference>
<evidence type="ECO:0000256" key="2">
    <source>
        <dbReference type="ARBA" id="ARBA00022454"/>
    </source>
</evidence>
<keyword evidence="5" id="KW-0949">S-adenosyl-L-methionine</keyword>
<dbReference type="PROSITE" id="PS50280">
    <property type="entry name" value="SET"/>
    <property type="match status" value="1"/>
</dbReference>
<dbReference type="InterPro" id="IPR046341">
    <property type="entry name" value="SET_dom_sf"/>
</dbReference>
<dbReference type="PANTHER" id="PTHR22884">
    <property type="entry name" value="SET DOMAIN PROTEINS"/>
    <property type="match status" value="1"/>
</dbReference>
<dbReference type="RefSeq" id="WP_193428518.1">
    <property type="nucleotide sequence ID" value="NZ_CBCSIP010000151.1"/>
</dbReference>
<organism evidence="9 10">
    <name type="scientific">Corallococcus soli</name>
    <dbReference type="NCBI Taxonomy" id="2710757"/>
    <lineage>
        <taxon>Bacteria</taxon>
        <taxon>Pseudomonadati</taxon>
        <taxon>Myxococcota</taxon>
        <taxon>Myxococcia</taxon>
        <taxon>Myxococcales</taxon>
        <taxon>Cystobacterineae</taxon>
        <taxon>Myxococcaceae</taxon>
        <taxon>Corallococcus</taxon>
    </lineage>
</organism>
<dbReference type="Pfam" id="PF00856">
    <property type="entry name" value="SET"/>
    <property type="match status" value="1"/>
</dbReference>
<proteinExistence type="predicted"/>
<feature type="domain" description="SET" evidence="7">
    <location>
        <begin position="12"/>
        <end position="124"/>
    </location>
</feature>
<gene>
    <name evidence="9" type="ORF">G4177_23620</name>
</gene>
<comment type="caution">
    <text evidence="9">The sequence shown here is derived from an EMBL/GenBank/DDBJ whole genome shotgun (WGS) entry which is preliminary data.</text>
</comment>
<accession>A0ABR9PTI2</accession>
<feature type="compositionally biased region" description="Basic residues" evidence="6">
    <location>
        <begin position="160"/>
        <end position="180"/>
    </location>
</feature>
<evidence type="ECO:0000256" key="1">
    <source>
        <dbReference type="ARBA" id="ARBA00004286"/>
    </source>
</evidence>
<keyword evidence="3" id="KW-0489">Methyltransferase</keyword>
<dbReference type="InterPro" id="IPR003616">
    <property type="entry name" value="Post-SET_dom"/>
</dbReference>
<comment type="subcellular location">
    <subcellularLocation>
        <location evidence="1">Chromosome</location>
    </subcellularLocation>
</comment>
<sequence length="241" mass="26331">MTSPSFQPTPSIPFELRQSPIQGLGAFATRRIRKGARIIEYIGERITQAQADTRYDDESMERHHTFLFNLDDDTVLDAGTLHNESRYINHSCEPNCQSLIDKGHIHIYALRAIEPGEELTYDYAYERTPEMGDDAEGLYVCRCGTPSCRGTILAPEKKAPARRKKPASKAKAPSKSKAASKSKTSSKVASKPASKAKSSSKAASKSKSRKTSPSKSAAGPQRGTQRAKSTKSAVRGRRAAS</sequence>
<protein>
    <submittedName>
        <fullName evidence="9">SET domain-containing protein</fullName>
    </submittedName>
</protein>
<evidence type="ECO:0000259" key="8">
    <source>
        <dbReference type="PROSITE" id="PS50868"/>
    </source>
</evidence>
<evidence type="ECO:0000313" key="10">
    <source>
        <dbReference type="Proteomes" id="UP001516472"/>
    </source>
</evidence>
<name>A0ABR9PTI2_9BACT</name>
<dbReference type="EMBL" id="JAAIYO010000007">
    <property type="protein sequence ID" value="MBE4751169.1"/>
    <property type="molecule type" value="Genomic_DNA"/>
</dbReference>
<evidence type="ECO:0000256" key="5">
    <source>
        <dbReference type="ARBA" id="ARBA00022691"/>
    </source>
</evidence>
<dbReference type="Gene3D" id="2.170.270.10">
    <property type="entry name" value="SET domain"/>
    <property type="match status" value="1"/>
</dbReference>
<evidence type="ECO:0000259" key="7">
    <source>
        <dbReference type="PROSITE" id="PS50280"/>
    </source>
</evidence>
<keyword evidence="2" id="KW-0158">Chromosome</keyword>
<keyword evidence="10" id="KW-1185">Reference proteome</keyword>
<keyword evidence="4" id="KW-0808">Transferase</keyword>
<evidence type="ECO:0000256" key="6">
    <source>
        <dbReference type="SAM" id="MobiDB-lite"/>
    </source>
</evidence>
<dbReference type="Proteomes" id="UP001516472">
    <property type="component" value="Unassembled WGS sequence"/>
</dbReference>
<reference evidence="9 10" key="1">
    <citation type="submission" date="2020-02" db="EMBL/GenBank/DDBJ databases">
        <authorList>
            <person name="Babadi Z.K."/>
            <person name="Risdian C."/>
            <person name="Ebrahimipour G.H."/>
            <person name="Wink J."/>
        </authorList>
    </citation>
    <scope>NUCLEOTIDE SEQUENCE [LARGE SCALE GENOMIC DNA]</scope>
    <source>
        <strain evidence="9 10">ZKHCc1 1396</strain>
    </source>
</reference>
<feature type="compositionally biased region" description="Low complexity" evidence="6">
    <location>
        <begin position="181"/>
        <end position="203"/>
    </location>
</feature>
<evidence type="ECO:0000313" key="9">
    <source>
        <dbReference type="EMBL" id="MBE4751169.1"/>
    </source>
</evidence>
<dbReference type="PROSITE" id="PS50868">
    <property type="entry name" value="POST_SET"/>
    <property type="match status" value="1"/>
</dbReference>
<feature type="compositionally biased region" description="Polar residues" evidence="6">
    <location>
        <begin position="222"/>
        <end position="232"/>
    </location>
</feature>
<feature type="region of interest" description="Disordered" evidence="6">
    <location>
        <begin position="152"/>
        <end position="241"/>
    </location>
</feature>
<dbReference type="SMART" id="SM00317">
    <property type="entry name" value="SET"/>
    <property type="match status" value="1"/>
</dbReference>
<feature type="domain" description="Post-SET" evidence="8">
    <location>
        <begin position="137"/>
        <end position="153"/>
    </location>
</feature>
<evidence type="ECO:0000256" key="3">
    <source>
        <dbReference type="ARBA" id="ARBA00022603"/>
    </source>
</evidence>
<dbReference type="InterPro" id="IPR001214">
    <property type="entry name" value="SET_dom"/>
</dbReference>
<dbReference type="SUPFAM" id="SSF82199">
    <property type="entry name" value="SET domain"/>
    <property type="match status" value="1"/>
</dbReference>
<evidence type="ECO:0000256" key="4">
    <source>
        <dbReference type="ARBA" id="ARBA00022679"/>
    </source>
</evidence>